<proteinExistence type="predicted"/>
<sequence>MQNLYNVRMEGLSQPEKRKSAAAEGRAADFIFARETLPLLGQEETEAIDSKIAALKAQKQEGRKFIASMTNERMIDIAEKSEGAIDAQISELERQRVTGEKTATN</sequence>
<evidence type="ECO:0000256" key="1">
    <source>
        <dbReference type="SAM" id="MobiDB-lite"/>
    </source>
</evidence>
<evidence type="ECO:0000313" key="2">
    <source>
        <dbReference type="EMBL" id="OGG79690.1"/>
    </source>
</evidence>
<dbReference type="AlphaFoldDB" id="A0A1F6F1E2"/>
<dbReference type="EMBL" id="MFMJ01000011">
    <property type="protein sequence ID" value="OGG79690.1"/>
    <property type="molecule type" value="Genomic_DNA"/>
</dbReference>
<gene>
    <name evidence="2" type="ORF">A3J11_01655</name>
</gene>
<reference evidence="2 3" key="1">
    <citation type="journal article" date="2016" name="Nat. Commun.">
        <title>Thousands of microbial genomes shed light on interconnected biogeochemical processes in an aquifer system.</title>
        <authorList>
            <person name="Anantharaman K."/>
            <person name="Brown C.T."/>
            <person name="Hug L.A."/>
            <person name="Sharon I."/>
            <person name="Castelle C.J."/>
            <person name="Probst A.J."/>
            <person name="Thomas B.C."/>
            <person name="Singh A."/>
            <person name="Wilkins M.J."/>
            <person name="Karaoz U."/>
            <person name="Brodie E.L."/>
            <person name="Williams K.H."/>
            <person name="Hubbard S.S."/>
            <person name="Banfield J.F."/>
        </authorList>
    </citation>
    <scope>NUCLEOTIDE SEQUENCE [LARGE SCALE GENOMIC DNA]</scope>
</reference>
<name>A0A1F6F1E2_9BACT</name>
<accession>A0A1F6F1E2</accession>
<feature type="region of interest" description="Disordered" evidence="1">
    <location>
        <begin position="1"/>
        <end position="24"/>
    </location>
</feature>
<comment type="caution">
    <text evidence="2">The sequence shown here is derived from an EMBL/GenBank/DDBJ whole genome shotgun (WGS) entry which is preliminary data.</text>
</comment>
<organism evidence="2 3">
    <name type="scientific">Candidatus Kaiserbacteria bacterium RIFCSPLOWO2_02_FULL_55_12</name>
    <dbReference type="NCBI Taxonomy" id="1798522"/>
    <lineage>
        <taxon>Bacteria</taxon>
        <taxon>Candidatus Kaiseribacteriota</taxon>
    </lineage>
</organism>
<dbReference type="Proteomes" id="UP000178919">
    <property type="component" value="Unassembled WGS sequence"/>
</dbReference>
<evidence type="ECO:0000313" key="3">
    <source>
        <dbReference type="Proteomes" id="UP000178919"/>
    </source>
</evidence>
<protein>
    <submittedName>
        <fullName evidence="2">Uncharacterized protein</fullName>
    </submittedName>
</protein>